<sequence length="126" mass="14035">MQHGAFLQEWDYVHIFLSSILKDRENLHTNPSSLALDVNVPVNSTASMDIELEVVTTPPVINRVPDVTPPPCYGLLLDVDDAVNSAATMYFEVLFFTGICWVLLLWQPKASWQATVKRPPKITPAG</sequence>
<evidence type="ECO:0000313" key="3">
    <source>
        <dbReference type="Proteomes" id="UP000827092"/>
    </source>
</evidence>
<dbReference type="EMBL" id="JAFNEN010000748">
    <property type="protein sequence ID" value="KAG8177816.1"/>
    <property type="molecule type" value="Genomic_DNA"/>
</dbReference>
<keyword evidence="1" id="KW-0812">Transmembrane</keyword>
<feature type="transmembrane region" description="Helical" evidence="1">
    <location>
        <begin position="87"/>
        <end position="106"/>
    </location>
</feature>
<name>A0AAV6U1C8_9ARAC</name>
<proteinExistence type="predicted"/>
<accession>A0AAV6U1C8</accession>
<dbReference type="Proteomes" id="UP000827092">
    <property type="component" value="Unassembled WGS sequence"/>
</dbReference>
<evidence type="ECO:0000313" key="2">
    <source>
        <dbReference type="EMBL" id="KAG8177816.1"/>
    </source>
</evidence>
<dbReference type="AlphaFoldDB" id="A0AAV6U1C8"/>
<keyword evidence="3" id="KW-1185">Reference proteome</keyword>
<keyword evidence="1" id="KW-1133">Transmembrane helix</keyword>
<keyword evidence="1" id="KW-0472">Membrane</keyword>
<protein>
    <submittedName>
        <fullName evidence="2">Uncharacterized protein</fullName>
    </submittedName>
</protein>
<comment type="caution">
    <text evidence="2">The sequence shown here is derived from an EMBL/GenBank/DDBJ whole genome shotgun (WGS) entry which is preliminary data.</text>
</comment>
<reference evidence="2 3" key="1">
    <citation type="journal article" date="2022" name="Nat. Ecol. Evol.">
        <title>A masculinizing supergene underlies an exaggerated male reproductive morph in a spider.</title>
        <authorList>
            <person name="Hendrickx F."/>
            <person name="De Corte Z."/>
            <person name="Sonet G."/>
            <person name="Van Belleghem S.M."/>
            <person name="Kostlbacher S."/>
            <person name="Vangestel C."/>
        </authorList>
    </citation>
    <scope>NUCLEOTIDE SEQUENCE [LARGE SCALE GENOMIC DNA]</scope>
    <source>
        <strain evidence="2">W744_W776</strain>
    </source>
</reference>
<organism evidence="2 3">
    <name type="scientific">Oedothorax gibbosus</name>
    <dbReference type="NCBI Taxonomy" id="931172"/>
    <lineage>
        <taxon>Eukaryota</taxon>
        <taxon>Metazoa</taxon>
        <taxon>Ecdysozoa</taxon>
        <taxon>Arthropoda</taxon>
        <taxon>Chelicerata</taxon>
        <taxon>Arachnida</taxon>
        <taxon>Araneae</taxon>
        <taxon>Araneomorphae</taxon>
        <taxon>Entelegynae</taxon>
        <taxon>Araneoidea</taxon>
        <taxon>Linyphiidae</taxon>
        <taxon>Erigoninae</taxon>
        <taxon>Oedothorax</taxon>
    </lineage>
</organism>
<gene>
    <name evidence="2" type="ORF">JTE90_021149</name>
</gene>
<evidence type="ECO:0000256" key="1">
    <source>
        <dbReference type="SAM" id="Phobius"/>
    </source>
</evidence>